<dbReference type="OMA" id="CNAMSHS"/>
<evidence type="ECO:0000259" key="1">
    <source>
        <dbReference type="PROSITE" id="PS00028"/>
    </source>
</evidence>
<dbReference type="PROSITE" id="PS00028">
    <property type="entry name" value="ZINC_FINGER_C2H2_1"/>
    <property type="match status" value="1"/>
</dbReference>
<feature type="domain" description="C2H2-type" evidence="1">
    <location>
        <begin position="159"/>
        <end position="181"/>
    </location>
</feature>
<dbReference type="KEGG" id="dhe:111594965"/>
<gene>
    <name evidence="3" type="primary">LOC111594965</name>
</gene>
<accession>A0A6J1LLB0</accession>
<proteinExistence type="predicted"/>
<dbReference type="CTD" id="338395"/>
<dbReference type="RefSeq" id="XP_023164231.2">
    <property type="nucleotide sequence ID" value="XM_023308463.2"/>
</dbReference>
<reference evidence="3" key="1">
    <citation type="submission" date="2025-08" db="UniProtKB">
        <authorList>
            <consortium name="RefSeq"/>
        </authorList>
    </citation>
    <scope>IDENTIFICATION</scope>
    <source>
        <strain evidence="3">15085-1641.00</strain>
        <tissue evidence="3">Whole body</tissue>
    </source>
</reference>
<name>A0A6J1LLB0_DROHY</name>
<organism evidence="2 3">
    <name type="scientific">Drosophila hydei</name>
    <name type="common">Fruit fly</name>
    <dbReference type="NCBI Taxonomy" id="7224"/>
    <lineage>
        <taxon>Eukaryota</taxon>
        <taxon>Metazoa</taxon>
        <taxon>Ecdysozoa</taxon>
        <taxon>Arthropoda</taxon>
        <taxon>Hexapoda</taxon>
        <taxon>Insecta</taxon>
        <taxon>Pterygota</taxon>
        <taxon>Neoptera</taxon>
        <taxon>Endopterygota</taxon>
        <taxon>Diptera</taxon>
        <taxon>Brachycera</taxon>
        <taxon>Muscomorpha</taxon>
        <taxon>Ephydroidea</taxon>
        <taxon>Drosophilidae</taxon>
        <taxon>Drosophila</taxon>
    </lineage>
</organism>
<sequence length="280" mass="33163">MDKCQVISNEQGNVTIDNLTNVNSIPFRIRGIQTEQVLTEDVGIQCKLDEEDDEDDEDWFTSKPAIESTEDTNEETKFRLYVSQRTNQFPNGMLGCLLCGEVAKEFVKHQRHMELHYGPQTLCSDCGQLIKHEHLLEQHKYRCRARANPKSQPQMHMQCPHLQCSYVITSKRQLRWHLRNHLTIKEYHCLQCRQRFSSCAQFLVHRMLSSTCKQAKHYFLSKNSAKSRHKSKINRCSICLRLFSNAYRCLLHSRRCIQKYQRRLRQLLIRRNKMNKLHLA</sequence>
<dbReference type="SMART" id="SM00355">
    <property type="entry name" value="ZnF_C2H2"/>
    <property type="match status" value="3"/>
</dbReference>
<dbReference type="Proteomes" id="UP000504633">
    <property type="component" value="Unplaced"/>
</dbReference>
<keyword evidence="2" id="KW-1185">Reference proteome</keyword>
<evidence type="ECO:0000313" key="3">
    <source>
        <dbReference type="RefSeq" id="XP_023164231.2"/>
    </source>
</evidence>
<evidence type="ECO:0000313" key="2">
    <source>
        <dbReference type="Proteomes" id="UP000504633"/>
    </source>
</evidence>
<dbReference type="AlphaFoldDB" id="A0A6J1LLB0"/>
<dbReference type="OrthoDB" id="4748970at2759"/>
<protein>
    <submittedName>
        <fullName evidence="3">Zinc finger protein 691</fullName>
    </submittedName>
</protein>
<dbReference type="GeneID" id="111594965"/>
<dbReference type="InterPro" id="IPR013087">
    <property type="entry name" value="Znf_C2H2_type"/>
</dbReference>